<dbReference type="InterPro" id="IPR038614">
    <property type="entry name" value="GK_N_sf"/>
</dbReference>
<evidence type="ECO:0000259" key="2">
    <source>
        <dbReference type="Pfam" id="PF13660"/>
    </source>
</evidence>
<gene>
    <name evidence="3" type="ORF">HAT86_15825</name>
</gene>
<dbReference type="Gene3D" id="3.40.1480.10">
    <property type="entry name" value="MOFRL domain"/>
    <property type="match status" value="1"/>
</dbReference>
<keyword evidence="4" id="KW-1185">Reference proteome</keyword>
<dbReference type="Pfam" id="PF13660">
    <property type="entry name" value="DUF4147"/>
    <property type="match status" value="1"/>
</dbReference>
<evidence type="ECO:0000313" key="4">
    <source>
        <dbReference type="Proteomes" id="UP000639775"/>
    </source>
</evidence>
<evidence type="ECO:0000313" key="3">
    <source>
        <dbReference type="EMBL" id="NHQ75917.1"/>
    </source>
</evidence>
<feature type="domain" description="MOFRL" evidence="1">
    <location>
        <begin position="326"/>
        <end position="433"/>
    </location>
</feature>
<feature type="domain" description="MOFRL-associated" evidence="2">
    <location>
        <begin position="29"/>
        <end position="256"/>
    </location>
</feature>
<proteinExistence type="predicted"/>
<dbReference type="InterPro" id="IPR007835">
    <property type="entry name" value="MOFRL"/>
</dbReference>
<dbReference type="Proteomes" id="UP000639775">
    <property type="component" value="Unassembled WGS sequence"/>
</dbReference>
<dbReference type="InterPro" id="IPR037035">
    <property type="entry name" value="GK-like_C_sf"/>
</dbReference>
<dbReference type="PANTHER" id="PTHR12227">
    <property type="entry name" value="GLYCERATE KINASE"/>
    <property type="match status" value="1"/>
</dbReference>
<name>A0A967EK82_9RHOB</name>
<dbReference type="Pfam" id="PF05161">
    <property type="entry name" value="MOFRL"/>
    <property type="match status" value="1"/>
</dbReference>
<protein>
    <submittedName>
        <fullName evidence="3">DUF4147 domain-containing protein</fullName>
    </submittedName>
</protein>
<dbReference type="Gene3D" id="3.40.50.10180">
    <property type="entry name" value="Glycerate kinase, MOFRL-like N-terminal domain"/>
    <property type="match status" value="1"/>
</dbReference>
<organism evidence="3 4">
    <name type="scientific">Roseovarius gahaiensis</name>
    <dbReference type="NCBI Taxonomy" id="2716691"/>
    <lineage>
        <taxon>Bacteria</taxon>
        <taxon>Pseudomonadati</taxon>
        <taxon>Pseudomonadota</taxon>
        <taxon>Alphaproteobacteria</taxon>
        <taxon>Rhodobacterales</taxon>
        <taxon>Roseobacteraceae</taxon>
        <taxon>Roseovarius</taxon>
    </lineage>
</organism>
<dbReference type="EMBL" id="JAAORB010000055">
    <property type="protein sequence ID" value="NHQ75917.1"/>
    <property type="molecule type" value="Genomic_DNA"/>
</dbReference>
<evidence type="ECO:0000259" key="1">
    <source>
        <dbReference type="Pfam" id="PF05161"/>
    </source>
</evidence>
<comment type="caution">
    <text evidence="3">The sequence shown here is derived from an EMBL/GenBank/DDBJ whole genome shotgun (WGS) entry which is preliminary data.</text>
</comment>
<dbReference type="GO" id="GO:0008887">
    <property type="term" value="F:glycerate kinase activity"/>
    <property type="evidence" value="ECO:0007669"/>
    <property type="project" value="InterPro"/>
</dbReference>
<reference evidence="3" key="1">
    <citation type="submission" date="2020-03" db="EMBL/GenBank/DDBJ databases">
        <title>Roseovarius gahaiensis sp. nov., isolated from Gahai Saline Lake, China.</title>
        <authorList>
            <person name="Sun X."/>
        </authorList>
    </citation>
    <scope>NUCLEOTIDE SEQUENCE</scope>
    <source>
        <strain evidence="3">GH877</strain>
    </source>
</reference>
<dbReference type="InterPro" id="IPR025286">
    <property type="entry name" value="MOFRL_assoc_dom"/>
</dbReference>
<dbReference type="InterPro" id="IPR039760">
    <property type="entry name" value="MOFRL_protein"/>
</dbReference>
<dbReference type="AlphaFoldDB" id="A0A967EK82"/>
<dbReference type="SUPFAM" id="SSF82544">
    <property type="entry name" value="GckA/TtuD-like"/>
    <property type="match status" value="1"/>
</dbReference>
<sequence>MRRSGRPRFWLKRRAKLPVAEISELKDHAARAFRAAVRRADPGVALTECTRDTGVPRPKPNGKTIVIAVGKAAPSMMRALIPQVSGPRVLICVTHRENQESVAGAEVFRAGHPVPDEVGAHAAMRVEEALRAATDDDVVIALISGGGSALLPAPPPGVTLEDKQALNRLLLKSGMNINAMNAVRQHVSMLKGGGFLRLAAPASVTSYILSDVIGDDLRAIASGPTVAPMATRAEVRDLLQRNQIMDALPDSVRHHLLQPAPNTPLPEAQNHLIGSNSESVAAAADTLSAAYDTQIVEAPLVGDVTAAASAIYSALQTQSGAPGPTAVVWGGETTVNVRGSGQGGRNQEMALRLACLMDATPLDRPWVFLSAGTDGRDGPTDAAGGVVDQGTVQRIRDAGGAPARLLDSNDSYAALRMAGDLLITGATGTNVADIQILLLG</sequence>
<accession>A0A967EK82</accession>
<dbReference type="GO" id="GO:0005737">
    <property type="term" value="C:cytoplasm"/>
    <property type="evidence" value="ECO:0007669"/>
    <property type="project" value="TreeGrafter"/>
</dbReference>
<dbReference type="PANTHER" id="PTHR12227:SF0">
    <property type="entry name" value="GLYCERATE KINASE"/>
    <property type="match status" value="1"/>
</dbReference>